<dbReference type="PROSITE" id="PS00518">
    <property type="entry name" value="ZF_RING_1"/>
    <property type="match status" value="1"/>
</dbReference>
<dbReference type="CDD" id="cd18008">
    <property type="entry name" value="DEXDc_SHPRH-like"/>
    <property type="match status" value="1"/>
</dbReference>
<dbReference type="GO" id="GO:0005737">
    <property type="term" value="C:cytoplasm"/>
    <property type="evidence" value="ECO:0007669"/>
    <property type="project" value="TreeGrafter"/>
</dbReference>
<dbReference type="SMART" id="SM00490">
    <property type="entry name" value="HELICc"/>
    <property type="match status" value="1"/>
</dbReference>
<keyword evidence="6" id="KW-0347">Helicase</keyword>
<dbReference type="GO" id="GO:0008270">
    <property type="term" value="F:zinc ion binding"/>
    <property type="evidence" value="ECO:0007669"/>
    <property type="project" value="UniProtKB-KW"/>
</dbReference>
<evidence type="ECO:0000259" key="14">
    <source>
        <dbReference type="PROSITE" id="PS51194"/>
    </source>
</evidence>
<dbReference type="InterPro" id="IPR017907">
    <property type="entry name" value="Znf_RING_CS"/>
</dbReference>
<feature type="coiled-coil region" evidence="10">
    <location>
        <begin position="739"/>
        <end position="766"/>
    </location>
</feature>
<comment type="similarity">
    <text evidence="1">Belongs to the SNF2/RAD54 helicase family.</text>
</comment>
<dbReference type="Gene3D" id="3.40.50.300">
    <property type="entry name" value="P-loop containing nucleotide triphosphate hydrolases"/>
    <property type="match status" value="2"/>
</dbReference>
<feature type="region of interest" description="Disordered" evidence="11">
    <location>
        <begin position="104"/>
        <end position="215"/>
    </location>
</feature>
<feature type="compositionally biased region" description="Basic and acidic residues" evidence="11">
    <location>
        <begin position="104"/>
        <end position="118"/>
    </location>
</feature>
<keyword evidence="7" id="KW-0862">Zinc</keyword>
<dbReference type="InterPro" id="IPR013083">
    <property type="entry name" value="Znf_RING/FYVE/PHD"/>
</dbReference>
<dbReference type="PANTHER" id="PTHR45626">
    <property type="entry name" value="TRANSCRIPTION TERMINATION FACTOR 2-RELATED"/>
    <property type="match status" value="1"/>
</dbReference>
<evidence type="ECO:0000256" key="6">
    <source>
        <dbReference type="ARBA" id="ARBA00022806"/>
    </source>
</evidence>
<evidence type="ECO:0000256" key="7">
    <source>
        <dbReference type="ARBA" id="ARBA00022833"/>
    </source>
</evidence>
<evidence type="ECO:0000313" key="15">
    <source>
        <dbReference type="EMBL" id="CDR36086.1"/>
    </source>
</evidence>
<evidence type="ECO:0000256" key="8">
    <source>
        <dbReference type="ARBA" id="ARBA00022840"/>
    </source>
</evidence>
<evidence type="ECO:0000256" key="2">
    <source>
        <dbReference type="ARBA" id="ARBA00022723"/>
    </source>
</evidence>
<dbReference type="GO" id="GO:0005524">
    <property type="term" value="F:ATP binding"/>
    <property type="evidence" value="ECO:0007669"/>
    <property type="project" value="UniProtKB-KW"/>
</dbReference>
<name>A0A061AMY2_RHOTO</name>
<dbReference type="InterPro" id="IPR049730">
    <property type="entry name" value="SNF2/RAD54-like_C"/>
</dbReference>
<sequence>MAATTMTARELLTKVFQGEQTLTPELLSCENDFAMHLMRYPNDTNFVAARKPGVNYGELICMEESCYSEIELSPNPNLPDGGIGRGFGWLFKYWEHIDSSPEHKAARGARVIRDKQIKSEMPPDAWTPKVKKTSSSSGASSTAASGYASGSGIKAEDRVFGGYDGTPRASTSGSSSKSNTKKRPSDPLYRSSVRGMLTDDDADLARDKKPKLEATPGVLAERRNEPQAGAAPVIVPLQPTIAEQNAYKEAKSALERYELLAEDLRTRPTAQRDAGFYAQLDLLNGHIAKQRQIIENSKKRFGAAIEPVVQPRPAAAAAAMPGAFPGAVGGYAAAMDPAAAVLARLSGSRNAANDDSDDEAMWNNFAPVTHEDFDHFIKAALEGEGFEGNENVNAAAAAIGLKSQKEPIQHMTVDLMPHQIIACAWMKEREADKTFGGILADEMGLGKTIEAIANCLINPSADPEEKTTLVVAPLALLNQWEAELTDKVERGHLSICKYHGPERSKYSAKKLRKFDFVLTTYGTLVTDFADEENLEKKAKKAAKKADNPEAWEDFLAPHEDGPLFKMGFYRVILDEAQYIRNKATKVSRAVTRIDALYRWALTGTPVTNSLADLYPLFRFLQLKPWYDWARYRENVIHYEKKNPEIAGRKAQAILRTCMLRRKKDSKLDGKNLIELPPRNVELHELEFSEEERDIYTAIEGKAQAKFNRFLRQGTVLKNYAHILLLILRLRQICFHPALVADAEKTAEHQEEAKEAVKDEAKRAKNEVGKAFVDKIRKMRLDAAVERCNAEQQGTDAAGDECAICMEDFHESEQGGAVTRCAHIFCYTCLVDVINAEQRGDHDEEGADKKCKADQRPCPICRQPCGLKDIFKLAAFEPTDEELCTAANMEIDREEDDEDDTLGGFIVPDHEEDDDDFGKSVSKKKPKQPNRAIIQDSDDEEQAEQSEAEEEPAPRKDKGKGKQKEKPVYELKFIKEQEPSTKMIWAEKEVERMLKENPDDKVIIISSFVSALDMMDIYLESKGHRTVRYQGDMSITEREESIRILKKSKKCRIMLLSLKCGGVGLTLTRANRVISLDLAWSNAVENQAFDRVHRIGQKKDVFVNRLTIKDTIEQRILELQKKKQGLADASLGEGGTYKMGKLTVADLAALFGLNVRGQRV</sequence>
<dbReference type="InterPro" id="IPR014001">
    <property type="entry name" value="Helicase_ATP-bd"/>
</dbReference>
<feature type="compositionally biased region" description="Basic and acidic residues" evidence="11">
    <location>
        <begin position="203"/>
        <end position="212"/>
    </location>
</feature>
<evidence type="ECO:0000256" key="11">
    <source>
        <dbReference type="SAM" id="MobiDB-lite"/>
    </source>
</evidence>
<protein>
    <submittedName>
        <fullName evidence="15">RHTO0S01e13960g1_1</fullName>
    </submittedName>
</protein>
<evidence type="ECO:0000256" key="4">
    <source>
        <dbReference type="ARBA" id="ARBA00022771"/>
    </source>
</evidence>
<reference evidence="15" key="1">
    <citation type="journal article" date="2014" name="Genome Announc.">
        <title>Draft genome sequence of Rhodosporidium toruloides CECT1137, an oleaginous yeast of biotechnological interest.</title>
        <authorList>
            <person name="Morin N."/>
            <person name="Calcas X."/>
            <person name="Devillers H."/>
            <person name="Durrens P."/>
            <person name="Sherman D.J."/>
            <person name="Nicaud J.-M."/>
            <person name="Neuveglise C."/>
        </authorList>
    </citation>
    <scope>NUCLEOTIDE SEQUENCE</scope>
    <source>
        <strain evidence="15">CECT1137</strain>
    </source>
</reference>
<feature type="region of interest" description="Disordered" evidence="11">
    <location>
        <begin position="890"/>
        <end position="963"/>
    </location>
</feature>
<dbReference type="InterPro" id="IPR050628">
    <property type="entry name" value="SNF2_RAD54_helicase_TF"/>
</dbReference>
<evidence type="ECO:0000256" key="9">
    <source>
        <dbReference type="PROSITE-ProRule" id="PRU00175"/>
    </source>
</evidence>
<evidence type="ECO:0000259" key="13">
    <source>
        <dbReference type="PROSITE" id="PS51192"/>
    </source>
</evidence>
<dbReference type="SMART" id="SM00184">
    <property type="entry name" value="RING"/>
    <property type="match status" value="1"/>
</dbReference>
<dbReference type="GO" id="GO:0000724">
    <property type="term" value="P:double-strand break repair via homologous recombination"/>
    <property type="evidence" value="ECO:0007669"/>
    <property type="project" value="TreeGrafter"/>
</dbReference>
<keyword evidence="4 9" id="KW-0863">Zinc-finger</keyword>
<feature type="domain" description="Helicase ATP-binding" evidence="13">
    <location>
        <begin position="428"/>
        <end position="623"/>
    </location>
</feature>
<feature type="compositionally biased region" description="Basic and acidic residues" evidence="11">
    <location>
        <begin position="951"/>
        <end position="963"/>
    </location>
</feature>
<dbReference type="PROSITE" id="PS50089">
    <property type="entry name" value="ZF_RING_2"/>
    <property type="match status" value="1"/>
</dbReference>
<organism evidence="15">
    <name type="scientific">Rhodotorula toruloides</name>
    <name type="common">Yeast</name>
    <name type="synonym">Rhodosporidium toruloides</name>
    <dbReference type="NCBI Taxonomy" id="5286"/>
    <lineage>
        <taxon>Eukaryota</taxon>
        <taxon>Fungi</taxon>
        <taxon>Dikarya</taxon>
        <taxon>Basidiomycota</taxon>
        <taxon>Pucciniomycotina</taxon>
        <taxon>Microbotryomycetes</taxon>
        <taxon>Sporidiobolales</taxon>
        <taxon>Sporidiobolaceae</taxon>
        <taxon>Rhodotorula</taxon>
    </lineage>
</organism>
<dbReference type="Pfam" id="PF00271">
    <property type="entry name" value="Helicase_C"/>
    <property type="match status" value="1"/>
</dbReference>
<dbReference type="EMBL" id="LK052936">
    <property type="protein sequence ID" value="CDR36086.1"/>
    <property type="molecule type" value="Genomic_DNA"/>
</dbReference>
<dbReference type="GO" id="GO:0008094">
    <property type="term" value="F:ATP-dependent activity, acting on DNA"/>
    <property type="evidence" value="ECO:0007669"/>
    <property type="project" value="TreeGrafter"/>
</dbReference>
<dbReference type="SUPFAM" id="SSF52540">
    <property type="entry name" value="P-loop containing nucleoside triphosphate hydrolases"/>
    <property type="match status" value="2"/>
</dbReference>
<dbReference type="CDD" id="cd18793">
    <property type="entry name" value="SF2_C_SNF"/>
    <property type="match status" value="1"/>
</dbReference>
<accession>A0A061AMY2</accession>
<dbReference type="InterPro" id="IPR018957">
    <property type="entry name" value="Znf_C3HC4_RING-type"/>
</dbReference>
<proteinExistence type="inferred from homology"/>
<dbReference type="InterPro" id="IPR027417">
    <property type="entry name" value="P-loop_NTPase"/>
</dbReference>
<dbReference type="OrthoDB" id="423559at2759"/>
<dbReference type="Pfam" id="PF00176">
    <property type="entry name" value="SNF2-rel_dom"/>
    <property type="match status" value="1"/>
</dbReference>
<feature type="domain" description="RING-type" evidence="12">
    <location>
        <begin position="801"/>
        <end position="861"/>
    </location>
</feature>
<dbReference type="InterPro" id="IPR000330">
    <property type="entry name" value="SNF2_N"/>
</dbReference>
<dbReference type="PANTHER" id="PTHR45626:SF16">
    <property type="entry name" value="ATP-DEPENDENT HELICASE ULS1"/>
    <property type="match status" value="1"/>
</dbReference>
<feature type="domain" description="Helicase C-terminal" evidence="14">
    <location>
        <begin position="988"/>
        <end position="1131"/>
    </location>
</feature>
<dbReference type="Gene3D" id="3.40.50.10810">
    <property type="entry name" value="Tandem AAA-ATPase domain"/>
    <property type="match status" value="1"/>
</dbReference>
<keyword evidence="3" id="KW-0547">Nucleotide-binding</keyword>
<dbReference type="Pfam" id="PF00097">
    <property type="entry name" value="zf-C3HC4"/>
    <property type="match status" value="1"/>
</dbReference>
<keyword evidence="8" id="KW-0067">ATP-binding</keyword>
<dbReference type="GO" id="GO:0016787">
    <property type="term" value="F:hydrolase activity"/>
    <property type="evidence" value="ECO:0007669"/>
    <property type="project" value="UniProtKB-KW"/>
</dbReference>
<dbReference type="InterPro" id="IPR001650">
    <property type="entry name" value="Helicase_C-like"/>
</dbReference>
<dbReference type="Gene3D" id="3.30.40.10">
    <property type="entry name" value="Zinc/RING finger domain, C3HC4 (zinc finger)"/>
    <property type="match status" value="1"/>
</dbReference>
<gene>
    <name evidence="15" type="ORF">RHTO0S_01e13960g</name>
</gene>
<feature type="compositionally biased region" description="Acidic residues" evidence="11">
    <location>
        <begin position="891"/>
        <end position="900"/>
    </location>
</feature>
<keyword evidence="5" id="KW-0378">Hydrolase</keyword>
<dbReference type="PROSITE" id="PS51192">
    <property type="entry name" value="HELICASE_ATP_BIND_1"/>
    <property type="match status" value="1"/>
</dbReference>
<keyword evidence="2" id="KW-0479">Metal-binding</keyword>
<dbReference type="GO" id="GO:0005634">
    <property type="term" value="C:nucleus"/>
    <property type="evidence" value="ECO:0007669"/>
    <property type="project" value="TreeGrafter"/>
</dbReference>
<evidence type="ECO:0000256" key="10">
    <source>
        <dbReference type="SAM" id="Coils"/>
    </source>
</evidence>
<dbReference type="SMART" id="SM00487">
    <property type="entry name" value="DEXDc"/>
    <property type="match status" value="1"/>
</dbReference>
<dbReference type="PROSITE" id="PS51194">
    <property type="entry name" value="HELICASE_CTER"/>
    <property type="match status" value="1"/>
</dbReference>
<dbReference type="GO" id="GO:0004386">
    <property type="term" value="F:helicase activity"/>
    <property type="evidence" value="ECO:0007669"/>
    <property type="project" value="UniProtKB-KW"/>
</dbReference>
<dbReference type="AlphaFoldDB" id="A0A061AMY2"/>
<feature type="compositionally biased region" description="Low complexity" evidence="11">
    <location>
        <begin position="133"/>
        <end position="152"/>
    </location>
</feature>
<dbReference type="InterPro" id="IPR038718">
    <property type="entry name" value="SNF2-like_sf"/>
</dbReference>
<dbReference type="SUPFAM" id="SSF57850">
    <property type="entry name" value="RING/U-box"/>
    <property type="match status" value="1"/>
</dbReference>
<evidence type="ECO:0000256" key="5">
    <source>
        <dbReference type="ARBA" id="ARBA00022801"/>
    </source>
</evidence>
<feature type="compositionally biased region" description="Acidic residues" evidence="11">
    <location>
        <begin position="935"/>
        <end position="950"/>
    </location>
</feature>
<evidence type="ECO:0000259" key="12">
    <source>
        <dbReference type="PROSITE" id="PS50089"/>
    </source>
</evidence>
<dbReference type="InterPro" id="IPR001841">
    <property type="entry name" value="Znf_RING"/>
</dbReference>
<evidence type="ECO:0000256" key="1">
    <source>
        <dbReference type="ARBA" id="ARBA00007025"/>
    </source>
</evidence>
<evidence type="ECO:0000256" key="3">
    <source>
        <dbReference type="ARBA" id="ARBA00022741"/>
    </source>
</evidence>
<keyword evidence="10" id="KW-0175">Coiled coil</keyword>